<keyword evidence="1" id="KW-1133">Transmembrane helix</keyword>
<protein>
    <submittedName>
        <fullName evidence="2">Uncharacterized protein</fullName>
    </submittedName>
</protein>
<evidence type="ECO:0000313" key="3">
    <source>
        <dbReference type="Proteomes" id="UP001055955"/>
    </source>
</evidence>
<organism evidence="2 3">
    <name type="scientific">Candidatus Comchoanobacter bicostacola</name>
    <dbReference type="NCBI Taxonomy" id="2919598"/>
    <lineage>
        <taxon>Bacteria</taxon>
        <taxon>Pseudomonadati</taxon>
        <taxon>Pseudomonadota</taxon>
        <taxon>Gammaproteobacteria</taxon>
        <taxon>Candidatus Comchoanobacterales</taxon>
        <taxon>Candidatus Comchoanobacteraceae</taxon>
        <taxon>Candidatus Comchoanobacter</taxon>
    </lineage>
</organism>
<feature type="transmembrane region" description="Helical" evidence="1">
    <location>
        <begin position="131"/>
        <end position="149"/>
    </location>
</feature>
<dbReference type="EMBL" id="CP092900">
    <property type="protein sequence ID" value="UTC24742.1"/>
    <property type="molecule type" value="Genomic_DNA"/>
</dbReference>
<sequence length="520" mass="57537">MLKKVLNIMIKNSGDIEVQISLDEILNTDGISDKLKASVGELKQLLNGGKVDSEVKSQASKLINKILYQSYGCNSVHSYRLKWLVTKAMVFVVSLLALPLGLLWSPHLIAINFKGERKLGTSFFPALLKSLANGLMFAIAIMLLGAMALPDKLKSHSKRFVNFKATQIKKIDRWGQVFNKKSPSGLIIHSKLVGKKDSSSKEGTEMYTDLTSEMKAVSNLLGSGVKLMLDDGDVTVEGIDGYIALQISMLPRLKADAMTFKLQKVKDAKPMSDVYKKAHRAVLEKIHKNYSTKLVDEKLSLNKLREEVIKLEKARLAKMGITLKNWKDGKLQTYLNTHTMQSTVFGGVSTGLKGHMGYHGGAAIVLVNKDNVADGKDVGFSQHGVKLSQGIDFGKPSFHHIDYKMSHENHTLMDKDVLESILKAHDEMQVKRYDNYRKDEKGVSYIKKYIVPNYMPGNFDCQFYLGLLASGIKLNHPVKSANTSESLLKNIVRCDDCGTQGMVKRILGGTSLTPVKGAGS</sequence>
<feature type="transmembrane region" description="Helical" evidence="1">
    <location>
        <begin position="88"/>
        <end position="111"/>
    </location>
</feature>
<dbReference type="Proteomes" id="UP001055955">
    <property type="component" value="Chromosome"/>
</dbReference>
<keyword evidence="3" id="KW-1185">Reference proteome</keyword>
<dbReference type="RefSeq" id="WP_258568531.1">
    <property type="nucleotide sequence ID" value="NZ_CP092900.1"/>
</dbReference>
<keyword evidence="1" id="KW-0812">Transmembrane</keyword>
<reference evidence="2 3" key="1">
    <citation type="journal article" date="2022" name="Nat. Microbiol.">
        <title>The microbiome of a bacterivorous marine choanoflagellate contains a resource-demanding obligate bacterial associate.</title>
        <authorList>
            <person name="Needham D.M."/>
            <person name="Poirier C."/>
            <person name="Bachy C."/>
            <person name="George E.E."/>
            <person name="Wilken S."/>
            <person name="Yung C.C.M."/>
            <person name="Limardo A.J."/>
            <person name="Morando M."/>
            <person name="Sudek L."/>
            <person name="Malmstrom R.R."/>
            <person name="Keeling P.J."/>
            <person name="Santoro A.E."/>
            <person name="Worden A.Z."/>
        </authorList>
    </citation>
    <scope>NUCLEOTIDE SEQUENCE [LARGE SCALE GENOMIC DNA]</scope>
    <source>
        <strain evidence="2 3">Comchoano-1</strain>
    </source>
</reference>
<accession>A0ABY5DM23</accession>
<evidence type="ECO:0000313" key="2">
    <source>
        <dbReference type="EMBL" id="UTC24742.1"/>
    </source>
</evidence>
<proteinExistence type="predicted"/>
<name>A0ABY5DM23_9GAMM</name>
<keyword evidence="1" id="KW-0472">Membrane</keyword>
<evidence type="ECO:0000256" key="1">
    <source>
        <dbReference type="SAM" id="Phobius"/>
    </source>
</evidence>
<gene>
    <name evidence="2" type="ORF">MMH89_01045</name>
</gene>